<evidence type="ECO:0000313" key="1">
    <source>
        <dbReference type="EMBL" id="KIR19794.1"/>
    </source>
</evidence>
<evidence type="ECO:0000313" key="2">
    <source>
        <dbReference type="Proteomes" id="UP000032210"/>
    </source>
</evidence>
<gene>
    <name evidence="1" type="ORF">PFLU3_47860</name>
</gene>
<comment type="caution">
    <text evidence="1">The sequence shown here is derived from an EMBL/GenBank/DDBJ whole genome shotgun (WGS) entry which is preliminary data.</text>
</comment>
<dbReference type="AlphaFoldDB" id="A0A0D0TCA7"/>
<name>A0A0D0TCA7_PSEFL</name>
<accession>A0A0D0TCA7</accession>
<sequence>MVVVVVVAVARHICASGCRLMVAEHWPGLTFRGLKTYIGSALAIEERRCRRCTSGSDL</sequence>
<proteinExistence type="predicted"/>
<dbReference type="PATRIC" id="fig|294.125.peg.4915"/>
<dbReference type="Proteomes" id="UP000032210">
    <property type="component" value="Unassembled WGS sequence"/>
</dbReference>
<protein>
    <submittedName>
        <fullName evidence="1">Uncharacterized protein</fullName>
    </submittedName>
</protein>
<reference evidence="1 2" key="1">
    <citation type="submission" date="2015-01" db="EMBL/GenBank/DDBJ databases">
        <title>Genome sequence of the beneficial rhizobacterium Pseudomonas fluorescens 2-79.</title>
        <authorList>
            <person name="Thuermer A."/>
            <person name="Daniel R."/>
        </authorList>
    </citation>
    <scope>NUCLEOTIDE SEQUENCE [LARGE SCALE GENOMIC DNA]</scope>
    <source>
        <strain evidence="1 2">2-79</strain>
    </source>
</reference>
<dbReference type="EMBL" id="JXCQ01000067">
    <property type="protein sequence ID" value="KIR19794.1"/>
    <property type="molecule type" value="Genomic_DNA"/>
</dbReference>
<organism evidence="1 2">
    <name type="scientific">Pseudomonas fluorescens</name>
    <dbReference type="NCBI Taxonomy" id="294"/>
    <lineage>
        <taxon>Bacteria</taxon>
        <taxon>Pseudomonadati</taxon>
        <taxon>Pseudomonadota</taxon>
        <taxon>Gammaproteobacteria</taxon>
        <taxon>Pseudomonadales</taxon>
        <taxon>Pseudomonadaceae</taxon>
        <taxon>Pseudomonas</taxon>
    </lineage>
</organism>